<dbReference type="AlphaFoldDB" id="A0A016TJP4"/>
<evidence type="ECO:0000256" key="1">
    <source>
        <dbReference type="ARBA" id="ARBA00022837"/>
    </source>
</evidence>
<dbReference type="Gene3D" id="1.10.238.10">
    <property type="entry name" value="EF-hand"/>
    <property type="match status" value="1"/>
</dbReference>
<proteinExistence type="predicted"/>
<sequence length="448" mass="49160">MSFPIIIKHCYCAQPHRLPCPCKSNLYSSKTLTILLFYSFALNMAAEHESRPLYFANGDFAKTVADIIASPRRGKAYASQDALYEISERQRDYYTKCFRHLMKATQGTTSLEGALNGGDLRVVDFFKRSGLDNDSLSRIWSLSDVNEDGWLDINEFSTAMHLIVLKVKGQVAIPFCLPACLRPPLTPPRASSQVQNSPIASCSAPQGPPSSGSWDQFDNVDFALQNATNTIKKDTHLAEFSDVPPLLVDSRPTAVKQTVPLLALKSPSGPPPQPPPRPQQRGHIRSASLDMMKHIQLSHAGLPLASGDRRASDSTSNATEHAHPLATSGAIPTAVPPPIPQRVSPPAPIPRKSSTAETQTEGYYVEAKEIEQFIADFDTQIAELLGDESDATAGKGVERWARRCEGLRAQNAELEAERARMAQVRVQLELRLQELEEGNARGRKPTSL</sequence>
<evidence type="ECO:0000256" key="3">
    <source>
        <dbReference type="SAM" id="MobiDB-lite"/>
    </source>
</evidence>
<dbReference type="InterPro" id="IPR011992">
    <property type="entry name" value="EF-hand-dom_pair"/>
</dbReference>
<dbReference type="SUPFAM" id="SSF47473">
    <property type="entry name" value="EF-hand"/>
    <property type="match status" value="1"/>
</dbReference>
<dbReference type="Proteomes" id="UP000024635">
    <property type="component" value="Unassembled WGS sequence"/>
</dbReference>
<dbReference type="InterPro" id="IPR002048">
    <property type="entry name" value="EF_hand_dom"/>
</dbReference>
<name>A0A016TJP4_9BILA</name>
<feature type="region of interest" description="Disordered" evidence="3">
    <location>
        <begin position="301"/>
        <end position="336"/>
    </location>
</feature>
<keyword evidence="2" id="KW-0175">Coiled coil</keyword>
<dbReference type="Pfam" id="PF12763">
    <property type="entry name" value="EH"/>
    <property type="match status" value="1"/>
</dbReference>
<dbReference type="InterPro" id="IPR018247">
    <property type="entry name" value="EF_Hand_1_Ca_BS"/>
</dbReference>
<keyword evidence="7" id="KW-1185">Reference proteome</keyword>
<feature type="domain" description="EF-hand" evidence="5">
    <location>
        <begin position="131"/>
        <end position="166"/>
    </location>
</feature>
<gene>
    <name evidence="6" type="primary">Acey_s0097.g3018</name>
    <name evidence="6" type="synonym">Acey-reps-1</name>
    <name evidence="6" type="ORF">Y032_0097g3018</name>
</gene>
<dbReference type="GO" id="GO:0005886">
    <property type="term" value="C:plasma membrane"/>
    <property type="evidence" value="ECO:0007669"/>
    <property type="project" value="TreeGrafter"/>
</dbReference>
<feature type="region of interest" description="Disordered" evidence="3">
    <location>
        <begin position="187"/>
        <end position="217"/>
    </location>
</feature>
<dbReference type="GO" id="GO:0006897">
    <property type="term" value="P:endocytosis"/>
    <property type="evidence" value="ECO:0007669"/>
    <property type="project" value="TreeGrafter"/>
</dbReference>
<dbReference type="STRING" id="53326.A0A016TJP4"/>
<evidence type="ECO:0000313" key="7">
    <source>
        <dbReference type="Proteomes" id="UP000024635"/>
    </source>
</evidence>
<dbReference type="PANTHER" id="PTHR11216">
    <property type="entry name" value="EH DOMAIN"/>
    <property type="match status" value="1"/>
</dbReference>
<keyword evidence="1" id="KW-0106">Calcium</keyword>
<evidence type="ECO:0008006" key="8">
    <source>
        <dbReference type="Google" id="ProtNLM"/>
    </source>
</evidence>
<evidence type="ECO:0000313" key="6">
    <source>
        <dbReference type="EMBL" id="EYC02915.1"/>
    </source>
</evidence>
<dbReference type="GO" id="GO:0005509">
    <property type="term" value="F:calcium ion binding"/>
    <property type="evidence" value="ECO:0007669"/>
    <property type="project" value="InterPro"/>
</dbReference>
<feature type="coiled-coil region" evidence="2">
    <location>
        <begin position="397"/>
        <end position="438"/>
    </location>
</feature>
<feature type="compositionally biased region" description="Pro residues" evidence="3">
    <location>
        <begin position="268"/>
        <end position="278"/>
    </location>
</feature>
<dbReference type="OrthoDB" id="10045710at2759"/>
<evidence type="ECO:0000256" key="2">
    <source>
        <dbReference type="SAM" id="Coils"/>
    </source>
</evidence>
<feature type="compositionally biased region" description="Polar residues" evidence="3">
    <location>
        <begin position="189"/>
        <end position="216"/>
    </location>
</feature>
<reference evidence="7" key="1">
    <citation type="journal article" date="2015" name="Nat. Genet.">
        <title>The genome and transcriptome of the zoonotic hookworm Ancylostoma ceylanicum identify infection-specific gene families.</title>
        <authorList>
            <person name="Schwarz E.M."/>
            <person name="Hu Y."/>
            <person name="Antoshechkin I."/>
            <person name="Miller M.M."/>
            <person name="Sternberg P.W."/>
            <person name="Aroian R.V."/>
        </authorList>
    </citation>
    <scope>NUCLEOTIDE SEQUENCE</scope>
    <source>
        <strain evidence="7">HY135</strain>
    </source>
</reference>
<dbReference type="GO" id="GO:0005737">
    <property type="term" value="C:cytoplasm"/>
    <property type="evidence" value="ECO:0007669"/>
    <property type="project" value="TreeGrafter"/>
</dbReference>
<dbReference type="InterPro" id="IPR000261">
    <property type="entry name" value="EH_dom"/>
</dbReference>
<dbReference type="SMART" id="SM00027">
    <property type="entry name" value="EH"/>
    <property type="match status" value="1"/>
</dbReference>
<feature type="domain" description="EH" evidence="4">
    <location>
        <begin position="90"/>
        <end position="188"/>
    </location>
</feature>
<dbReference type="PANTHER" id="PTHR11216:SF174">
    <property type="entry name" value="GH06923P"/>
    <property type="match status" value="1"/>
</dbReference>
<organism evidence="6 7">
    <name type="scientific">Ancylostoma ceylanicum</name>
    <dbReference type="NCBI Taxonomy" id="53326"/>
    <lineage>
        <taxon>Eukaryota</taxon>
        <taxon>Metazoa</taxon>
        <taxon>Ecdysozoa</taxon>
        <taxon>Nematoda</taxon>
        <taxon>Chromadorea</taxon>
        <taxon>Rhabditida</taxon>
        <taxon>Rhabditina</taxon>
        <taxon>Rhabditomorpha</taxon>
        <taxon>Strongyloidea</taxon>
        <taxon>Ancylostomatidae</taxon>
        <taxon>Ancylostomatinae</taxon>
        <taxon>Ancylostoma</taxon>
    </lineage>
</organism>
<dbReference type="EMBL" id="JARK01001433">
    <property type="protein sequence ID" value="EYC02915.1"/>
    <property type="molecule type" value="Genomic_DNA"/>
</dbReference>
<dbReference type="PROSITE" id="PS50222">
    <property type="entry name" value="EF_HAND_2"/>
    <property type="match status" value="1"/>
</dbReference>
<protein>
    <recommendedName>
        <fullName evidence="8">EF-hand domain-containing protein</fullName>
    </recommendedName>
</protein>
<dbReference type="PROSITE" id="PS50031">
    <property type="entry name" value="EH"/>
    <property type="match status" value="1"/>
</dbReference>
<accession>A0A016TJP4</accession>
<dbReference type="CDD" id="cd00052">
    <property type="entry name" value="EH"/>
    <property type="match status" value="1"/>
</dbReference>
<comment type="caution">
    <text evidence="6">The sequence shown here is derived from an EMBL/GenBank/DDBJ whole genome shotgun (WGS) entry which is preliminary data.</text>
</comment>
<dbReference type="GO" id="GO:0016197">
    <property type="term" value="P:endosomal transport"/>
    <property type="evidence" value="ECO:0007669"/>
    <property type="project" value="TreeGrafter"/>
</dbReference>
<dbReference type="PROSITE" id="PS00018">
    <property type="entry name" value="EF_HAND_1"/>
    <property type="match status" value="1"/>
</dbReference>
<evidence type="ECO:0000259" key="5">
    <source>
        <dbReference type="PROSITE" id="PS50222"/>
    </source>
</evidence>
<feature type="region of interest" description="Disordered" evidence="3">
    <location>
        <begin position="262"/>
        <end position="283"/>
    </location>
</feature>
<evidence type="ECO:0000259" key="4">
    <source>
        <dbReference type="PROSITE" id="PS50031"/>
    </source>
</evidence>